<keyword evidence="3 8" id="KW-0732">Signal</keyword>
<proteinExistence type="inferred from homology"/>
<evidence type="ECO:0000256" key="8">
    <source>
        <dbReference type="SAM" id="SignalP"/>
    </source>
</evidence>
<dbReference type="GeneTree" id="ENSGT00940000154787"/>
<dbReference type="Pfam" id="PF00012">
    <property type="entry name" value="HSP70"/>
    <property type="match status" value="1"/>
</dbReference>
<dbReference type="FunFam" id="2.60.34.10:FF:000012">
    <property type="entry name" value="Heat shock 70 kDa protein"/>
    <property type="match status" value="1"/>
</dbReference>
<dbReference type="PRINTS" id="PR00301">
    <property type="entry name" value="HEATSHOCK70"/>
</dbReference>
<evidence type="ECO:0000256" key="7">
    <source>
        <dbReference type="RuleBase" id="RU003322"/>
    </source>
</evidence>
<dbReference type="Gene3D" id="3.30.420.40">
    <property type="match status" value="3"/>
</dbReference>
<comment type="subcellular location">
    <subcellularLocation>
        <location evidence="1">Endoplasmic reticulum lumen</location>
    </subcellularLocation>
</comment>
<reference evidence="9" key="3">
    <citation type="submission" date="2025-09" db="UniProtKB">
        <authorList>
            <consortium name="Ensembl"/>
        </authorList>
    </citation>
    <scope>IDENTIFICATION</scope>
    <source>
        <strain evidence="9">2N</strain>
    </source>
</reference>
<dbReference type="FunFam" id="3.30.420.40:FF:000545">
    <property type="entry name" value="Endoplasmic reticulum chaperone BiP"/>
    <property type="match status" value="1"/>
</dbReference>
<dbReference type="SUPFAM" id="SSF100934">
    <property type="entry name" value="Heat shock protein 70kD (HSP70), C-terminal subdomain"/>
    <property type="match status" value="1"/>
</dbReference>
<dbReference type="InterPro" id="IPR018181">
    <property type="entry name" value="Heat_shock_70_CS"/>
</dbReference>
<dbReference type="Ensembl" id="ENSCPOT00000037874.1">
    <property type="protein sequence ID" value="ENSCPOP00000032160.1"/>
    <property type="gene ID" value="ENSCPOG00000040719.1"/>
</dbReference>
<evidence type="ECO:0000256" key="1">
    <source>
        <dbReference type="ARBA" id="ARBA00004319"/>
    </source>
</evidence>
<evidence type="ECO:0000256" key="4">
    <source>
        <dbReference type="ARBA" id="ARBA00022741"/>
    </source>
</evidence>
<evidence type="ECO:0000313" key="10">
    <source>
        <dbReference type="Proteomes" id="UP000005447"/>
    </source>
</evidence>
<dbReference type="EMBL" id="AAKN02015734">
    <property type="status" value="NOT_ANNOTATED_CDS"/>
    <property type="molecule type" value="Genomic_DNA"/>
</dbReference>
<dbReference type="Proteomes" id="UP000005447">
    <property type="component" value="Unassembled WGS sequence"/>
</dbReference>
<dbReference type="AlphaFoldDB" id="A0A286Y3R9"/>
<protein>
    <submittedName>
        <fullName evidence="9">Uncharacterized protein</fullName>
    </submittedName>
</protein>
<organism evidence="9 10">
    <name type="scientific">Cavia porcellus</name>
    <name type="common">Guinea pig</name>
    <dbReference type="NCBI Taxonomy" id="10141"/>
    <lineage>
        <taxon>Eukaryota</taxon>
        <taxon>Metazoa</taxon>
        <taxon>Chordata</taxon>
        <taxon>Craniata</taxon>
        <taxon>Vertebrata</taxon>
        <taxon>Euteleostomi</taxon>
        <taxon>Mammalia</taxon>
        <taxon>Eutheria</taxon>
        <taxon>Euarchontoglires</taxon>
        <taxon>Glires</taxon>
        <taxon>Rodentia</taxon>
        <taxon>Hystricomorpha</taxon>
        <taxon>Caviidae</taxon>
        <taxon>Cavia</taxon>
    </lineage>
</organism>
<dbReference type="VEuPathDB" id="HostDB:ENSCPOG00000040719"/>
<dbReference type="InterPro" id="IPR029048">
    <property type="entry name" value="HSP70_C_sf"/>
</dbReference>
<keyword evidence="6 7" id="KW-0067">ATP-binding</keyword>
<evidence type="ECO:0000256" key="5">
    <source>
        <dbReference type="ARBA" id="ARBA00022824"/>
    </source>
</evidence>
<evidence type="ECO:0000256" key="6">
    <source>
        <dbReference type="ARBA" id="ARBA00022840"/>
    </source>
</evidence>
<dbReference type="SUPFAM" id="SSF53067">
    <property type="entry name" value="Actin-like ATPase domain"/>
    <property type="match status" value="2"/>
</dbReference>
<keyword evidence="4 7" id="KW-0547">Nucleotide-binding</keyword>
<dbReference type="InterPro" id="IPR029047">
    <property type="entry name" value="HSP70_peptide-bd_sf"/>
</dbReference>
<sequence length="609" mass="67584">MKLCLVAAVLLLLGMEWAKEEDKKEDMGTVFGIDLGATYSCVREFKNGRVEIIANHQGNHIMPSDVAFTPEGGQLTSDTAKNQLISNPEDTVFNTKRLIGHTWNDPSMQQDIKPLPFKVVEKKTKPYIQVDTGGGQTKTFAPEEISAMVLTKMKETTKDAGTSAKRNVMRIINEPTAAAIAYGLDEREGEKNILVFDLCGGAFNIALLTIDNGVFKVVATNGDTHLSGEDFGQRVMEHFIQLYKKKTGKDVRTENRAVQNLWHGVEKAKRHPAGTEIESFYEEDFSETLTQAKLEEHGPFRSTMKPVQKLLEDSDLKKSDIDEIVLVGGSTRIPKIQQLVKEFFNGKEPSGGINPDEAVAYGAAVQVGVLSSDQDTGDLVLLNVRVMTKLIPRNTVVPTKKSQIFSTASDNQPTITIKVYEDKQPLTKDNHLLGMFDLTGIPPAPHGVSQIEVTFETDVNGILHVTAEDKGTGNKNKITNTNDQNHLTPEEIKRMLNDAEKFAEEDKKLKEHIDSWNELENYAHSLKYQIGDKEKLGGKLSSKDKETTEKAIKDKIECWKATKNQDADIEAFKGKKKELEEIVQPIISKLYGSAGPLPTGEEDTAEEEL</sequence>
<dbReference type="STRING" id="10141.ENSCPOP00000032160"/>
<dbReference type="FunFam" id="3.30.30.30:FF:000001">
    <property type="entry name" value="heat shock 70 kDa protein-like"/>
    <property type="match status" value="1"/>
</dbReference>
<dbReference type="GO" id="GO:0005788">
    <property type="term" value="C:endoplasmic reticulum lumen"/>
    <property type="evidence" value="ECO:0007669"/>
    <property type="project" value="UniProtKB-SubCell"/>
</dbReference>
<dbReference type="PROSITE" id="PS01036">
    <property type="entry name" value="HSP70_3"/>
    <property type="match status" value="1"/>
</dbReference>
<comment type="similarity">
    <text evidence="2 7">Belongs to the heat shock protein 70 family.</text>
</comment>
<dbReference type="Gene3D" id="1.20.1270.10">
    <property type="match status" value="1"/>
</dbReference>
<dbReference type="PANTHER" id="PTHR19375">
    <property type="entry name" value="HEAT SHOCK PROTEIN 70KDA"/>
    <property type="match status" value="1"/>
</dbReference>
<reference evidence="10" key="1">
    <citation type="journal article" date="2011" name="Nature">
        <title>A high-resolution map of human evolutionary constraint using 29 mammals.</title>
        <authorList>
            <person name="Lindblad-Toh K."/>
            <person name="Garber M."/>
            <person name="Zuk O."/>
            <person name="Lin M.F."/>
            <person name="Parker B.J."/>
            <person name="Washietl S."/>
            <person name="Kheradpour P."/>
            <person name="Ernst J."/>
            <person name="Jordan G."/>
            <person name="Mauceli E."/>
            <person name="Ward L.D."/>
            <person name="Lowe C.B."/>
            <person name="Holloway A.K."/>
            <person name="Clamp M."/>
            <person name="Gnerre S."/>
            <person name="Alfoldi J."/>
            <person name="Beal K."/>
            <person name="Chang J."/>
            <person name="Clawson H."/>
            <person name="Cuff J."/>
            <person name="Di Palma F."/>
            <person name="Fitzgerald S."/>
            <person name="Flicek P."/>
            <person name="Guttman M."/>
            <person name="Hubisz M.J."/>
            <person name="Jaffe D.B."/>
            <person name="Jungreis I."/>
            <person name="Kent W.J."/>
            <person name="Kostka D."/>
            <person name="Lara M."/>
            <person name="Martins A.L."/>
            <person name="Massingham T."/>
            <person name="Moltke I."/>
            <person name="Raney B.J."/>
            <person name="Rasmussen M.D."/>
            <person name="Robinson J."/>
            <person name="Stark A."/>
            <person name="Vilella A.J."/>
            <person name="Wen J."/>
            <person name="Xie X."/>
            <person name="Zody M.C."/>
            <person name="Baldwin J."/>
            <person name="Bloom T."/>
            <person name="Chin C.W."/>
            <person name="Heiman D."/>
            <person name="Nicol R."/>
            <person name="Nusbaum C."/>
            <person name="Young S."/>
            <person name="Wilkinson J."/>
            <person name="Worley K.C."/>
            <person name="Kovar C.L."/>
            <person name="Muzny D.M."/>
            <person name="Gibbs R.A."/>
            <person name="Cree A."/>
            <person name="Dihn H.H."/>
            <person name="Fowler G."/>
            <person name="Jhangiani S."/>
            <person name="Joshi V."/>
            <person name="Lee S."/>
            <person name="Lewis L.R."/>
            <person name="Nazareth L.V."/>
            <person name="Okwuonu G."/>
            <person name="Santibanez J."/>
            <person name="Warren W.C."/>
            <person name="Mardis E.R."/>
            <person name="Weinstock G.M."/>
            <person name="Wilson R.K."/>
            <person name="Delehaunty K."/>
            <person name="Dooling D."/>
            <person name="Fronik C."/>
            <person name="Fulton L."/>
            <person name="Fulton B."/>
            <person name="Graves T."/>
            <person name="Minx P."/>
            <person name="Sodergren E."/>
            <person name="Birney E."/>
            <person name="Margulies E.H."/>
            <person name="Herrero J."/>
            <person name="Green E.D."/>
            <person name="Haussler D."/>
            <person name="Siepel A."/>
            <person name="Goldman N."/>
            <person name="Pollard K.S."/>
            <person name="Pedersen J.S."/>
            <person name="Lander E.S."/>
            <person name="Kellis M."/>
        </authorList>
    </citation>
    <scope>NUCLEOTIDE SEQUENCE [LARGE SCALE GENOMIC DNA]</scope>
    <source>
        <strain evidence="10">2N</strain>
    </source>
</reference>
<dbReference type="SUPFAM" id="SSF100920">
    <property type="entry name" value="Heat shock protein 70kD (HSP70), peptide-binding domain"/>
    <property type="match status" value="1"/>
</dbReference>
<name>A0A286Y3R9_CAVPO</name>
<reference evidence="9" key="2">
    <citation type="submission" date="2025-08" db="UniProtKB">
        <authorList>
            <consortium name="Ensembl"/>
        </authorList>
    </citation>
    <scope>IDENTIFICATION</scope>
    <source>
        <strain evidence="9">2N</strain>
    </source>
</reference>
<evidence type="ECO:0000256" key="3">
    <source>
        <dbReference type="ARBA" id="ARBA00022729"/>
    </source>
</evidence>
<accession>A0A286Y3R9</accession>
<evidence type="ECO:0000256" key="2">
    <source>
        <dbReference type="ARBA" id="ARBA00007381"/>
    </source>
</evidence>
<dbReference type="GO" id="GO:0140662">
    <property type="term" value="F:ATP-dependent protein folding chaperone"/>
    <property type="evidence" value="ECO:0007669"/>
    <property type="project" value="InterPro"/>
</dbReference>
<dbReference type="InterPro" id="IPR043129">
    <property type="entry name" value="ATPase_NBD"/>
</dbReference>
<dbReference type="Gene3D" id="3.90.640.10">
    <property type="entry name" value="Actin, Chain A, domain 4"/>
    <property type="match status" value="1"/>
</dbReference>
<keyword evidence="10" id="KW-1185">Reference proteome</keyword>
<evidence type="ECO:0000313" key="9">
    <source>
        <dbReference type="Ensembl" id="ENSCPOP00000032160.1"/>
    </source>
</evidence>
<dbReference type="GO" id="GO:0005524">
    <property type="term" value="F:ATP binding"/>
    <property type="evidence" value="ECO:0007669"/>
    <property type="project" value="UniProtKB-KW"/>
</dbReference>
<keyword evidence="5" id="KW-0256">Endoplasmic reticulum</keyword>
<feature type="signal peptide" evidence="8">
    <location>
        <begin position="1"/>
        <end position="18"/>
    </location>
</feature>
<dbReference type="Gene3D" id="2.60.34.10">
    <property type="entry name" value="Substrate Binding Domain Of DNAk, Chain A, domain 1"/>
    <property type="match status" value="1"/>
</dbReference>
<dbReference type="FunFam" id="3.90.640.10:FF:000153">
    <property type="entry name" value="Endoplasmic reticulum chaperone BiP"/>
    <property type="match status" value="1"/>
</dbReference>
<feature type="chain" id="PRO_5012018643" evidence="8">
    <location>
        <begin position="19"/>
        <end position="609"/>
    </location>
</feature>
<dbReference type="InParanoid" id="A0A286Y3R9"/>
<dbReference type="InterPro" id="IPR013126">
    <property type="entry name" value="Hsp_70_fam"/>
</dbReference>